<reference evidence="2 3" key="1">
    <citation type="submission" date="2019-08" db="EMBL/GenBank/DDBJ databases">
        <title>The genome of the soybean aphid Biotype 1, its phylome, world population structure and adaptation to the North American continent.</title>
        <authorList>
            <person name="Giordano R."/>
            <person name="Donthu R.K."/>
            <person name="Hernandez A.G."/>
            <person name="Wright C.L."/>
            <person name="Zimin A.V."/>
        </authorList>
    </citation>
    <scope>NUCLEOTIDE SEQUENCE [LARGE SCALE GENOMIC DNA]</scope>
    <source>
        <tissue evidence="2">Whole aphids</tissue>
    </source>
</reference>
<comment type="caution">
    <text evidence="2">The sequence shown here is derived from an EMBL/GenBank/DDBJ whole genome shotgun (WGS) entry which is preliminary data.</text>
</comment>
<feature type="transmembrane region" description="Helical" evidence="1">
    <location>
        <begin position="75"/>
        <end position="97"/>
    </location>
</feature>
<feature type="transmembrane region" description="Helical" evidence="1">
    <location>
        <begin position="34"/>
        <end position="54"/>
    </location>
</feature>
<keyword evidence="1" id="KW-0812">Transmembrane</keyword>
<keyword evidence="1" id="KW-0472">Membrane</keyword>
<feature type="transmembrane region" description="Helical" evidence="1">
    <location>
        <begin position="7"/>
        <end position="28"/>
    </location>
</feature>
<gene>
    <name evidence="2" type="ORF">AGLY_014578</name>
</gene>
<organism evidence="2 3">
    <name type="scientific">Aphis glycines</name>
    <name type="common">Soybean aphid</name>
    <dbReference type="NCBI Taxonomy" id="307491"/>
    <lineage>
        <taxon>Eukaryota</taxon>
        <taxon>Metazoa</taxon>
        <taxon>Ecdysozoa</taxon>
        <taxon>Arthropoda</taxon>
        <taxon>Hexapoda</taxon>
        <taxon>Insecta</taxon>
        <taxon>Pterygota</taxon>
        <taxon>Neoptera</taxon>
        <taxon>Paraneoptera</taxon>
        <taxon>Hemiptera</taxon>
        <taxon>Sternorrhyncha</taxon>
        <taxon>Aphidomorpha</taxon>
        <taxon>Aphidoidea</taxon>
        <taxon>Aphididae</taxon>
        <taxon>Aphidini</taxon>
        <taxon>Aphis</taxon>
        <taxon>Aphis</taxon>
    </lineage>
</organism>
<evidence type="ECO:0000256" key="1">
    <source>
        <dbReference type="SAM" id="Phobius"/>
    </source>
</evidence>
<accession>A0A6G0T297</accession>
<dbReference type="AlphaFoldDB" id="A0A6G0T297"/>
<dbReference type="EMBL" id="VYZN01000065">
    <property type="protein sequence ID" value="KAE9524528.1"/>
    <property type="molecule type" value="Genomic_DNA"/>
</dbReference>
<protein>
    <submittedName>
        <fullName evidence="2">Uncharacterized protein</fullName>
    </submittedName>
</protein>
<evidence type="ECO:0000313" key="2">
    <source>
        <dbReference type="EMBL" id="KAE9524528.1"/>
    </source>
</evidence>
<proteinExistence type="predicted"/>
<evidence type="ECO:0000313" key="3">
    <source>
        <dbReference type="Proteomes" id="UP000475862"/>
    </source>
</evidence>
<dbReference type="Proteomes" id="UP000475862">
    <property type="component" value="Unassembled WGS sequence"/>
</dbReference>
<sequence length="263" mass="31228">MIKNASFQKAVFCCCILIIIIIIIIFYYYYHYTIIIIIILLLFFFFFIINIYYIDDVRIVYISCFYRLDLSRQRMIFSHNFFPSIIAHYNNIIYYTISSNTTATGRHKTHQSADVLITWDIFPSCTINNITIKLFLHNWHRNGLTKIPILKRFEIKFKKHVDKMPGVKFIKIFNIWVVINIFDHGLHCMVVNTKHQLTAITIYYLNCLQYVLSERGTLYNICITIIDILHFNSMINYIAGKYDSDEYTIIVPNICFKISNIVS</sequence>
<keyword evidence="3" id="KW-1185">Reference proteome</keyword>
<name>A0A6G0T297_APHGL</name>
<keyword evidence="1" id="KW-1133">Transmembrane helix</keyword>